<keyword evidence="1" id="KW-0812">Transmembrane</keyword>
<dbReference type="Proteomes" id="UP000465778">
    <property type="component" value="Unassembled WGS sequence"/>
</dbReference>
<feature type="transmembrane region" description="Helical" evidence="1">
    <location>
        <begin position="75"/>
        <end position="98"/>
    </location>
</feature>
<evidence type="ECO:0000256" key="1">
    <source>
        <dbReference type="SAM" id="Phobius"/>
    </source>
</evidence>
<gene>
    <name evidence="2" type="ORF">KIS1582_0485</name>
</gene>
<name>A0A800NFV7_CYTFI</name>
<comment type="caution">
    <text evidence="2">The sequence shown here is derived from an EMBL/GenBank/DDBJ whole genome shotgun (WGS) entry which is preliminary data.</text>
</comment>
<protein>
    <submittedName>
        <fullName evidence="2">Uncharacterized protein</fullName>
    </submittedName>
</protein>
<reference evidence="2 3" key="1">
    <citation type="journal article" date="2020" name="G3 (Bethesda)">
        <title>Whole Genome Sequencing and Comparative Genomics of Two Nematicidal Bacillus Strains Reveals a Wide Range of Possible Virulence Factors.</title>
        <authorList>
            <person name="Susic N."/>
            <person name="Janezic S."/>
            <person name="Rupnik M."/>
            <person name="Geric Stare B."/>
        </authorList>
    </citation>
    <scope>NUCLEOTIDE SEQUENCE [LARGE SCALE GENOMIC DNA]</scope>
    <source>
        <strain evidence="2 3">I-1582</strain>
    </source>
</reference>
<dbReference type="AlphaFoldDB" id="A0A800NFV7"/>
<keyword evidence="1" id="KW-1133">Transmembrane helix</keyword>
<accession>A0A800NFV7</accession>
<evidence type="ECO:0000313" key="2">
    <source>
        <dbReference type="EMBL" id="KAF0825812.1"/>
    </source>
</evidence>
<feature type="transmembrane region" description="Helical" evidence="1">
    <location>
        <begin position="7"/>
        <end position="35"/>
    </location>
</feature>
<evidence type="ECO:0000313" key="3">
    <source>
        <dbReference type="Proteomes" id="UP000465778"/>
    </source>
</evidence>
<proteinExistence type="predicted"/>
<sequence>MRLLLFAFVVFILIVVSVIVIVSIVIIVSVVVIASVIAGEVFAGLAALSLASVFTGIILRLAFSSCGIAGTIIRSRFLISLRLLLVLRFALLLSLAVILDKNTVKLLDCRRLNRSHMIGNLNIHVF</sequence>
<dbReference type="EMBL" id="VDEM01000002">
    <property type="protein sequence ID" value="KAF0825812.1"/>
    <property type="molecule type" value="Genomic_DNA"/>
</dbReference>
<feature type="transmembrane region" description="Helical" evidence="1">
    <location>
        <begin position="41"/>
        <end position="63"/>
    </location>
</feature>
<keyword evidence="1" id="KW-0472">Membrane</keyword>
<organism evidence="2 3">
    <name type="scientific">Cytobacillus firmus</name>
    <name type="common">Bacillus firmus</name>
    <dbReference type="NCBI Taxonomy" id="1399"/>
    <lineage>
        <taxon>Bacteria</taxon>
        <taxon>Bacillati</taxon>
        <taxon>Bacillota</taxon>
        <taxon>Bacilli</taxon>
        <taxon>Bacillales</taxon>
        <taxon>Bacillaceae</taxon>
        <taxon>Cytobacillus</taxon>
    </lineage>
</organism>